<evidence type="ECO:0000256" key="2">
    <source>
        <dbReference type="ARBA" id="ARBA00008816"/>
    </source>
</evidence>
<gene>
    <name evidence="8" type="ORF">PV328_010781</name>
</gene>
<dbReference type="GO" id="GO:0006644">
    <property type="term" value="P:phospholipid metabolic process"/>
    <property type="evidence" value="ECO:0007669"/>
    <property type="project" value="InterPro"/>
</dbReference>
<reference evidence="8" key="2">
    <citation type="submission" date="2023-03" db="EMBL/GenBank/DDBJ databases">
        <authorList>
            <person name="Inwood S.N."/>
            <person name="Skelly J.G."/>
            <person name="Guhlin J."/>
            <person name="Harrop T.W.R."/>
            <person name="Goldson S.G."/>
            <person name="Dearden P.K."/>
        </authorList>
    </citation>
    <scope>NUCLEOTIDE SEQUENCE</scope>
    <source>
        <strain evidence="8">Irish</strain>
        <tissue evidence="8">Whole body</tissue>
    </source>
</reference>
<protein>
    <recommendedName>
        <fullName evidence="7">Phosphatidic acid phosphatase type 2/haloperoxidase domain-containing protein</fullName>
    </recommendedName>
</protein>
<evidence type="ECO:0000256" key="5">
    <source>
        <dbReference type="ARBA" id="ARBA00023136"/>
    </source>
</evidence>
<feature type="transmembrane region" description="Helical" evidence="6">
    <location>
        <begin position="133"/>
        <end position="155"/>
    </location>
</feature>
<dbReference type="EMBL" id="JAQQBS010000004">
    <property type="protein sequence ID" value="KAK0170192.1"/>
    <property type="molecule type" value="Genomic_DNA"/>
</dbReference>
<evidence type="ECO:0000313" key="8">
    <source>
        <dbReference type="EMBL" id="KAK0170192.1"/>
    </source>
</evidence>
<accession>A0AA39FIG6</accession>
<feature type="transmembrane region" description="Helical" evidence="6">
    <location>
        <begin position="12"/>
        <end position="29"/>
    </location>
</feature>
<dbReference type="Proteomes" id="UP001168990">
    <property type="component" value="Unassembled WGS sequence"/>
</dbReference>
<evidence type="ECO:0000256" key="1">
    <source>
        <dbReference type="ARBA" id="ARBA00004141"/>
    </source>
</evidence>
<feature type="transmembrane region" description="Helical" evidence="6">
    <location>
        <begin position="86"/>
        <end position="107"/>
    </location>
</feature>
<dbReference type="GO" id="GO:0046839">
    <property type="term" value="P:phospholipid dephosphorylation"/>
    <property type="evidence" value="ECO:0007669"/>
    <property type="project" value="TreeGrafter"/>
</dbReference>
<dbReference type="GO" id="GO:0005886">
    <property type="term" value="C:plasma membrane"/>
    <property type="evidence" value="ECO:0007669"/>
    <property type="project" value="TreeGrafter"/>
</dbReference>
<dbReference type="CDD" id="cd03384">
    <property type="entry name" value="PAP2_wunen"/>
    <property type="match status" value="1"/>
</dbReference>
<dbReference type="SUPFAM" id="SSF48317">
    <property type="entry name" value="Acid phosphatase/Vanadium-dependent haloperoxidase"/>
    <property type="match status" value="1"/>
</dbReference>
<evidence type="ECO:0000259" key="7">
    <source>
        <dbReference type="SMART" id="SM00014"/>
    </source>
</evidence>
<dbReference type="InterPro" id="IPR043216">
    <property type="entry name" value="PAP-like"/>
</dbReference>
<dbReference type="PANTHER" id="PTHR10165:SF197">
    <property type="entry name" value="FI04477P-RELATED"/>
    <property type="match status" value="1"/>
</dbReference>
<keyword evidence="9" id="KW-1185">Reference proteome</keyword>
<evidence type="ECO:0000256" key="4">
    <source>
        <dbReference type="ARBA" id="ARBA00022989"/>
    </source>
</evidence>
<comment type="subcellular location">
    <subcellularLocation>
        <location evidence="1">Membrane</location>
        <topology evidence="1">Multi-pass membrane protein</topology>
    </subcellularLocation>
</comment>
<feature type="domain" description="Phosphatidic acid phosphatase type 2/haloperoxidase" evidence="7">
    <location>
        <begin position="182"/>
        <end position="328"/>
    </location>
</feature>
<dbReference type="AlphaFoldDB" id="A0AA39FIG6"/>
<dbReference type="PANTHER" id="PTHR10165">
    <property type="entry name" value="LIPID PHOSPHATE PHOSPHATASE"/>
    <property type="match status" value="1"/>
</dbReference>
<dbReference type="InterPro" id="IPR036938">
    <property type="entry name" value="PAP2/HPO_sf"/>
</dbReference>
<organism evidence="8 9">
    <name type="scientific">Microctonus aethiopoides</name>
    <dbReference type="NCBI Taxonomy" id="144406"/>
    <lineage>
        <taxon>Eukaryota</taxon>
        <taxon>Metazoa</taxon>
        <taxon>Ecdysozoa</taxon>
        <taxon>Arthropoda</taxon>
        <taxon>Hexapoda</taxon>
        <taxon>Insecta</taxon>
        <taxon>Pterygota</taxon>
        <taxon>Neoptera</taxon>
        <taxon>Endopterygota</taxon>
        <taxon>Hymenoptera</taxon>
        <taxon>Apocrita</taxon>
        <taxon>Ichneumonoidea</taxon>
        <taxon>Braconidae</taxon>
        <taxon>Euphorinae</taxon>
        <taxon>Microctonus</taxon>
    </lineage>
</organism>
<keyword evidence="4 6" id="KW-1133">Transmembrane helix</keyword>
<dbReference type="Gene3D" id="1.20.144.10">
    <property type="entry name" value="Phosphatidic acid phosphatase type 2/haloperoxidase"/>
    <property type="match status" value="1"/>
</dbReference>
<reference evidence="8" key="1">
    <citation type="journal article" date="2023" name="bioRxiv">
        <title>Scaffold-level genome assemblies of two parasitoid biocontrol wasps reveal the parthenogenesis mechanism and an associated novel virus.</title>
        <authorList>
            <person name="Inwood S."/>
            <person name="Skelly J."/>
            <person name="Guhlin J."/>
            <person name="Harrop T."/>
            <person name="Goldson S."/>
            <person name="Dearden P."/>
        </authorList>
    </citation>
    <scope>NUCLEOTIDE SEQUENCE</scope>
    <source>
        <strain evidence="8">Irish</strain>
        <tissue evidence="8">Whole body</tissue>
    </source>
</reference>
<comment type="caution">
    <text evidence="8">The sequence shown here is derived from an EMBL/GenBank/DDBJ whole genome shotgun (WGS) entry which is preliminary data.</text>
</comment>
<feature type="transmembrane region" description="Helical" evidence="6">
    <location>
        <begin position="259"/>
        <end position="277"/>
    </location>
</feature>
<evidence type="ECO:0000313" key="9">
    <source>
        <dbReference type="Proteomes" id="UP001168990"/>
    </source>
</evidence>
<evidence type="ECO:0000256" key="3">
    <source>
        <dbReference type="ARBA" id="ARBA00022692"/>
    </source>
</evidence>
<comment type="similarity">
    <text evidence="2">Belongs to the PA-phosphatase related phosphoesterase family.</text>
</comment>
<dbReference type="InterPro" id="IPR000326">
    <property type="entry name" value="PAP2/HPO"/>
</dbReference>
<feature type="transmembrane region" description="Helical" evidence="6">
    <location>
        <begin position="283"/>
        <end position="301"/>
    </location>
</feature>
<feature type="transmembrane region" description="Helical" evidence="6">
    <location>
        <begin position="313"/>
        <end position="335"/>
    </location>
</feature>
<dbReference type="GO" id="GO:0007165">
    <property type="term" value="P:signal transduction"/>
    <property type="evidence" value="ECO:0007669"/>
    <property type="project" value="TreeGrafter"/>
</dbReference>
<dbReference type="GO" id="GO:0008195">
    <property type="term" value="F:phosphatidate phosphatase activity"/>
    <property type="evidence" value="ECO:0007669"/>
    <property type="project" value="TreeGrafter"/>
</dbReference>
<proteinExistence type="inferred from homology"/>
<name>A0AA39FIG6_9HYME</name>
<keyword evidence="5 6" id="KW-0472">Membrane</keyword>
<evidence type="ECO:0000256" key="6">
    <source>
        <dbReference type="SAM" id="Phobius"/>
    </source>
</evidence>
<dbReference type="Pfam" id="PF01569">
    <property type="entry name" value="PAP2"/>
    <property type="match status" value="1"/>
</dbReference>
<sequence>MDFYTRHNISIRPVSLPQAVLLFVLGVVLDNHVRWRLLKDLYPRTTGCVSFIRIKGCTWEKKTKIKNKKTKAQIMERISRVLIPKIIIDFLCVAVVGFVVLMLHLYAEPYHRGFFCNDESISHPFHDSTVTNIMLYIGGLFIPCCVMLIGEYLFYKNLNGQSSTMPIGCVNFPWVTFAYEKIGIFLFGAAVNVLTTDVAKYTVGRLRPHFFDVCEPDIDCSLPENHHVYIENFTCTSERFDERAKKEARLSFPSGHSSFSTYVVIFLVLYIQMRMAWRSSKLLKHFLQFICLMLAWFTAMSRISNYKHHWSDVLCGILIGIIVSLITFICIGDFFKDKHHYRSCTMTTGALSTANNAETAMQTLYSPSSPVFGPDTTPIHRL</sequence>
<keyword evidence="3 6" id="KW-0812">Transmembrane</keyword>
<dbReference type="SMART" id="SM00014">
    <property type="entry name" value="acidPPc"/>
    <property type="match status" value="1"/>
</dbReference>